<sequence length="141" mass="16021">MNNIVLIGRLVNDPELKYVGESNSPVANFRIAVSRNYKTKNGVVESDFINIEIWGKKAEICGQYLQKGRLIAVDGCLRIDKYQTPEGDNKSITKVRANEIKFLDNTSKNSNNKNYYDASQLFEESSTSNNTLEIYDDEIPF</sequence>
<dbReference type="InterPro" id="IPR000424">
    <property type="entry name" value="Primosome_PriB/ssb"/>
</dbReference>
<dbReference type="PROSITE" id="PS50935">
    <property type="entry name" value="SSB"/>
    <property type="match status" value="1"/>
</dbReference>
<keyword evidence="2" id="KW-0235">DNA replication</keyword>
<gene>
    <name evidence="4" type="primary">ssb</name>
    <name evidence="4" type="ORF">H8923_11180</name>
</gene>
<keyword evidence="2" id="KW-0227">DNA damage</keyword>
<dbReference type="PIRSF" id="PIRSF002070">
    <property type="entry name" value="SSB"/>
    <property type="match status" value="1"/>
</dbReference>
<keyword evidence="1 2" id="KW-0238">DNA-binding</keyword>
<dbReference type="EMBL" id="JACRWE010000004">
    <property type="protein sequence ID" value="MBC5997328.1"/>
    <property type="molecule type" value="Genomic_DNA"/>
</dbReference>
<comment type="subunit">
    <text evidence="2">Homotetramer.</text>
</comment>
<reference evidence="4 5" key="1">
    <citation type="submission" date="2020-08" db="EMBL/GenBank/DDBJ databases">
        <authorList>
            <person name="Liu C."/>
            <person name="Sun Q."/>
        </authorList>
    </citation>
    <scope>NUCLEOTIDE SEQUENCE [LARGE SCALE GENOMIC DNA]</scope>
    <source>
        <strain evidence="4 5">NSJ-18</strain>
    </source>
</reference>
<feature type="short sequence motif" description="Important for interaction with partner proteins" evidence="2">
    <location>
        <begin position="136"/>
        <end position="141"/>
    </location>
</feature>
<proteinExistence type="inferred from homology"/>
<dbReference type="PANTHER" id="PTHR10302">
    <property type="entry name" value="SINGLE-STRANDED DNA-BINDING PROTEIN"/>
    <property type="match status" value="1"/>
</dbReference>
<keyword evidence="2" id="KW-0233">DNA recombination</keyword>
<accession>A0ABR7JRE7</accession>
<protein>
    <recommendedName>
        <fullName evidence="2 3">Single-stranded DNA-binding protein</fullName>
        <shortName evidence="2">SSB</shortName>
    </recommendedName>
</protein>
<dbReference type="PANTHER" id="PTHR10302:SF27">
    <property type="entry name" value="SINGLE-STRANDED DNA-BINDING PROTEIN"/>
    <property type="match status" value="1"/>
</dbReference>
<dbReference type="HAMAP" id="MF_00984">
    <property type="entry name" value="SSB"/>
    <property type="match status" value="1"/>
</dbReference>
<evidence type="ECO:0000256" key="3">
    <source>
        <dbReference type="PIRNR" id="PIRNR002070"/>
    </source>
</evidence>
<keyword evidence="2" id="KW-0234">DNA repair</keyword>
<evidence type="ECO:0000256" key="1">
    <source>
        <dbReference type="ARBA" id="ARBA00023125"/>
    </source>
</evidence>
<dbReference type="NCBIfam" id="TIGR00621">
    <property type="entry name" value="ssb"/>
    <property type="match status" value="1"/>
</dbReference>
<dbReference type="RefSeq" id="WP_153924993.1">
    <property type="nucleotide sequence ID" value="NZ_JACRWE010000004.1"/>
</dbReference>
<dbReference type="Pfam" id="PF00436">
    <property type="entry name" value="SSB"/>
    <property type="match status" value="1"/>
</dbReference>
<evidence type="ECO:0000256" key="2">
    <source>
        <dbReference type="HAMAP-Rule" id="MF_00984"/>
    </source>
</evidence>
<dbReference type="CDD" id="cd04496">
    <property type="entry name" value="SSB_OBF"/>
    <property type="match status" value="1"/>
</dbReference>
<keyword evidence="5" id="KW-1185">Reference proteome</keyword>
<dbReference type="InterPro" id="IPR011344">
    <property type="entry name" value="ssDNA-bd"/>
</dbReference>
<dbReference type="Gene3D" id="2.40.50.140">
    <property type="entry name" value="Nucleic acid-binding proteins"/>
    <property type="match status" value="1"/>
</dbReference>
<comment type="function">
    <text evidence="2">Plays an important role in DNA replication, recombination and repair. Binds to ssDNA and to an array of partner proteins to recruit them to their sites of action during DNA metabolism.</text>
</comment>
<name>A0ABR7JRE7_9FIRM</name>
<dbReference type="GO" id="GO:0003677">
    <property type="term" value="F:DNA binding"/>
    <property type="evidence" value="ECO:0007669"/>
    <property type="project" value="UniProtKB-KW"/>
</dbReference>
<evidence type="ECO:0000313" key="4">
    <source>
        <dbReference type="EMBL" id="MBC5997328.1"/>
    </source>
</evidence>
<organism evidence="4 5">
    <name type="scientific">Romboutsia faecis</name>
    <dbReference type="NCBI Taxonomy" id="2764597"/>
    <lineage>
        <taxon>Bacteria</taxon>
        <taxon>Bacillati</taxon>
        <taxon>Bacillota</taxon>
        <taxon>Clostridia</taxon>
        <taxon>Peptostreptococcales</taxon>
        <taxon>Peptostreptococcaceae</taxon>
        <taxon>Romboutsia</taxon>
    </lineage>
</organism>
<comment type="caution">
    <text evidence="2">Lacks conserved residue(s) required for the propagation of feature annotation.</text>
</comment>
<evidence type="ECO:0000313" key="5">
    <source>
        <dbReference type="Proteomes" id="UP000609849"/>
    </source>
</evidence>
<comment type="caution">
    <text evidence="4">The sequence shown here is derived from an EMBL/GenBank/DDBJ whole genome shotgun (WGS) entry which is preliminary data.</text>
</comment>
<dbReference type="InterPro" id="IPR012340">
    <property type="entry name" value="NA-bd_OB-fold"/>
</dbReference>
<dbReference type="Proteomes" id="UP000609849">
    <property type="component" value="Unassembled WGS sequence"/>
</dbReference>
<dbReference type="SUPFAM" id="SSF50249">
    <property type="entry name" value="Nucleic acid-binding proteins"/>
    <property type="match status" value="1"/>
</dbReference>